<comment type="similarity">
    <text evidence="2">Belongs to the thioredoxin family. DsbE subfamily.</text>
</comment>
<dbReference type="Proteomes" id="UP000184533">
    <property type="component" value="Unassembled WGS sequence"/>
</dbReference>
<keyword evidence="4" id="KW-1015">Disulfide bond</keyword>
<evidence type="ECO:0000256" key="5">
    <source>
        <dbReference type="ARBA" id="ARBA00023284"/>
    </source>
</evidence>
<name>A0A1M5CIL4_9HYPH</name>
<dbReference type="PANTHER" id="PTHR42852">
    <property type="entry name" value="THIOL:DISULFIDE INTERCHANGE PROTEIN DSBE"/>
    <property type="match status" value="1"/>
</dbReference>
<keyword evidence="3" id="KW-0201">Cytochrome c-type biogenesis</keyword>
<dbReference type="InterPro" id="IPR004799">
    <property type="entry name" value="Periplasmic_diS_OxRdtase_DsbE"/>
</dbReference>
<dbReference type="Pfam" id="PF08534">
    <property type="entry name" value="Redoxin"/>
    <property type="match status" value="1"/>
</dbReference>
<dbReference type="InterPro" id="IPR036249">
    <property type="entry name" value="Thioredoxin-like_sf"/>
</dbReference>
<dbReference type="InterPro" id="IPR013740">
    <property type="entry name" value="Redoxin"/>
</dbReference>
<reference evidence="7 8" key="1">
    <citation type="submission" date="2016-11" db="EMBL/GenBank/DDBJ databases">
        <authorList>
            <person name="Jaros S."/>
            <person name="Januszkiewicz K."/>
            <person name="Wedrychowicz H."/>
        </authorList>
    </citation>
    <scope>NUCLEOTIDE SEQUENCE [LARGE SCALE GENOMIC DNA]</scope>
    <source>
        <strain evidence="7 8">DSM 17137</strain>
    </source>
</reference>
<dbReference type="PANTHER" id="PTHR42852:SF6">
    <property type="entry name" value="THIOL:DISULFIDE INTERCHANGE PROTEIN DSBE"/>
    <property type="match status" value="1"/>
</dbReference>
<evidence type="ECO:0000256" key="1">
    <source>
        <dbReference type="ARBA" id="ARBA00004196"/>
    </source>
</evidence>
<keyword evidence="5" id="KW-0676">Redox-active center</keyword>
<sequence>MSPEESPPKPTRRMLLAGLPLLALLGLVGVFAFTLRNPSTDLPSVLVNKPAPEFSLPPLVRSGVPGLGRSDLIGQISVVNVFASWCIPCRDEHPLLVELKERTGVRLFGLNLKDEEENAGAFLDELGNPYDAIGADTNGRASIEWGVYGVPETFLVRGDGVVLTRRVGPLDRKSLEDLIVSIEREMDAE</sequence>
<dbReference type="GO" id="GO:0030288">
    <property type="term" value="C:outer membrane-bounded periplasmic space"/>
    <property type="evidence" value="ECO:0007669"/>
    <property type="project" value="InterPro"/>
</dbReference>
<accession>A0A1M5CIL4</accession>
<dbReference type="NCBIfam" id="TIGR00385">
    <property type="entry name" value="dsbE"/>
    <property type="match status" value="1"/>
</dbReference>
<evidence type="ECO:0000313" key="8">
    <source>
        <dbReference type="Proteomes" id="UP000184533"/>
    </source>
</evidence>
<dbReference type="InterPro" id="IPR050553">
    <property type="entry name" value="Thioredoxin_ResA/DsbE_sf"/>
</dbReference>
<evidence type="ECO:0000313" key="7">
    <source>
        <dbReference type="EMBL" id="SHF54520.1"/>
    </source>
</evidence>
<feature type="domain" description="Thioredoxin" evidence="6">
    <location>
        <begin position="45"/>
        <end position="189"/>
    </location>
</feature>
<dbReference type="RefSeq" id="WP_244468736.1">
    <property type="nucleotide sequence ID" value="NZ_FQVC01000009.1"/>
</dbReference>
<gene>
    <name evidence="7" type="ORF">SAMN02745223_02932</name>
</gene>
<dbReference type="PROSITE" id="PS51352">
    <property type="entry name" value="THIOREDOXIN_2"/>
    <property type="match status" value="1"/>
</dbReference>
<dbReference type="InterPro" id="IPR013766">
    <property type="entry name" value="Thioredoxin_domain"/>
</dbReference>
<dbReference type="CDD" id="cd03010">
    <property type="entry name" value="TlpA_like_DsbE"/>
    <property type="match status" value="1"/>
</dbReference>
<evidence type="ECO:0000256" key="3">
    <source>
        <dbReference type="ARBA" id="ARBA00022748"/>
    </source>
</evidence>
<dbReference type="GO" id="GO:0015036">
    <property type="term" value="F:disulfide oxidoreductase activity"/>
    <property type="evidence" value="ECO:0007669"/>
    <property type="project" value="InterPro"/>
</dbReference>
<dbReference type="AlphaFoldDB" id="A0A1M5CIL4"/>
<dbReference type="EMBL" id="FQVC01000009">
    <property type="protein sequence ID" value="SHF54520.1"/>
    <property type="molecule type" value="Genomic_DNA"/>
</dbReference>
<evidence type="ECO:0000256" key="2">
    <source>
        <dbReference type="ARBA" id="ARBA00007758"/>
    </source>
</evidence>
<evidence type="ECO:0000256" key="4">
    <source>
        <dbReference type="ARBA" id="ARBA00023157"/>
    </source>
</evidence>
<proteinExistence type="inferred from homology"/>
<organism evidence="7 8">
    <name type="scientific">Devosia limi DSM 17137</name>
    <dbReference type="NCBI Taxonomy" id="1121477"/>
    <lineage>
        <taxon>Bacteria</taxon>
        <taxon>Pseudomonadati</taxon>
        <taxon>Pseudomonadota</taxon>
        <taxon>Alphaproteobacteria</taxon>
        <taxon>Hyphomicrobiales</taxon>
        <taxon>Devosiaceae</taxon>
        <taxon>Devosia</taxon>
    </lineage>
</organism>
<comment type="subcellular location">
    <subcellularLocation>
        <location evidence="1">Cell envelope</location>
    </subcellularLocation>
</comment>
<dbReference type="Gene3D" id="3.40.30.10">
    <property type="entry name" value="Glutaredoxin"/>
    <property type="match status" value="1"/>
</dbReference>
<protein>
    <submittedName>
        <fullName evidence="7">Cytochrome c biogenesis protein CcmG, thiol:disulfide interchange protein DsbE</fullName>
    </submittedName>
</protein>
<dbReference type="SUPFAM" id="SSF52833">
    <property type="entry name" value="Thioredoxin-like"/>
    <property type="match status" value="1"/>
</dbReference>
<dbReference type="GO" id="GO:0017004">
    <property type="term" value="P:cytochrome complex assembly"/>
    <property type="evidence" value="ECO:0007669"/>
    <property type="project" value="UniProtKB-KW"/>
</dbReference>
<evidence type="ECO:0000259" key="6">
    <source>
        <dbReference type="PROSITE" id="PS51352"/>
    </source>
</evidence>